<feature type="compositionally biased region" description="Basic and acidic residues" evidence="4">
    <location>
        <begin position="1052"/>
        <end position="1071"/>
    </location>
</feature>
<feature type="domain" description="Ubiquitin-like protease family profile" evidence="5">
    <location>
        <begin position="1137"/>
        <end position="1351"/>
    </location>
</feature>
<dbReference type="InterPro" id="IPR036397">
    <property type="entry name" value="RNaseH_sf"/>
</dbReference>
<feature type="region of interest" description="Disordered" evidence="4">
    <location>
        <begin position="654"/>
        <end position="695"/>
    </location>
</feature>
<dbReference type="PANTHER" id="PTHR35871">
    <property type="entry name" value="EXPRESSED PROTEIN"/>
    <property type="match status" value="1"/>
</dbReference>
<dbReference type="InterPro" id="IPR038765">
    <property type="entry name" value="Papain-like_cys_pep_sf"/>
</dbReference>
<evidence type="ECO:0000256" key="4">
    <source>
        <dbReference type="SAM" id="MobiDB-lite"/>
    </source>
</evidence>
<feature type="compositionally biased region" description="Basic and acidic residues" evidence="4">
    <location>
        <begin position="227"/>
        <end position="239"/>
    </location>
</feature>
<reference evidence="6 7" key="1">
    <citation type="submission" date="2024-02" db="EMBL/GenBank/DDBJ databases">
        <authorList>
            <person name="Chen Y."/>
            <person name="Shah S."/>
            <person name="Dougan E. K."/>
            <person name="Thang M."/>
            <person name="Chan C."/>
        </authorList>
    </citation>
    <scope>NUCLEOTIDE SEQUENCE [LARGE SCALE GENOMIC DNA]</scope>
</reference>
<feature type="compositionally biased region" description="Acidic residues" evidence="4">
    <location>
        <begin position="101"/>
        <end position="120"/>
    </location>
</feature>
<feature type="compositionally biased region" description="Basic residues" evidence="4">
    <location>
        <begin position="24"/>
        <end position="33"/>
    </location>
</feature>
<dbReference type="Gene3D" id="3.40.395.10">
    <property type="entry name" value="Adenoviral Proteinase, Chain A"/>
    <property type="match status" value="1"/>
</dbReference>
<keyword evidence="3" id="KW-0378">Hydrolase</keyword>
<organism evidence="6 7">
    <name type="scientific">Durusdinium trenchii</name>
    <dbReference type="NCBI Taxonomy" id="1381693"/>
    <lineage>
        <taxon>Eukaryota</taxon>
        <taxon>Sar</taxon>
        <taxon>Alveolata</taxon>
        <taxon>Dinophyceae</taxon>
        <taxon>Suessiales</taxon>
        <taxon>Symbiodiniaceae</taxon>
        <taxon>Durusdinium</taxon>
    </lineage>
</organism>
<feature type="compositionally biased region" description="Polar residues" evidence="4">
    <location>
        <begin position="1023"/>
        <end position="1033"/>
    </location>
</feature>
<feature type="compositionally biased region" description="Basic residues" evidence="4">
    <location>
        <begin position="1040"/>
        <end position="1049"/>
    </location>
</feature>
<feature type="compositionally biased region" description="Basic residues" evidence="4">
    <location>
        <begin position="1"/>
        <end position="17"/>
    </location>
</feature>
<evidence type="ECO:0000256" key="1">
    <source>
        <dbReference type="ARBA" id="ARBA00005234"/>
    </source>
</evidence>
<feature type="compositionally biased region" description="Polar residues" evidence="4">
    <location>
        <begin position="143"/>
        <end position="153"/>
    </location>
</feature>
<dbReference type="PANTHER" id="PTHR35871:SF1">
    <property type="entry name" value="CXC1-LIKE CYSTEINE CLUSTER ASSOCIATED WITH KDZ TRANSPOSASES DOMAIN-CONTAINING PROTEIN"/>
    <property type="match status" value="1"/>
</dbReference>
<protein>
    <submittedName>
        <fullName evidence="6">DDE_3 domain-containing protein</fullName>
    </submittedName>
</protein>
<evidence type="ECO:0000256" key="2">
    <source>
        <dbReference type="ARBA" id="ARBA00022670"/>
    </source>
</evidence>
<feature type="compositionally biased region" description="Basic and acidic residues" evidence="4">
    <location>
        <begin position="121"/>
        <end position="137"/>
    </location>
</feature>
<gene>
    <name evidence="6" type="ORF">SCF082_LOCUS49502</name>
</gene>
<dbReference type="PROSITE" id="PS50600">
    <property type="entry name" value="ULP_PROTEASE"/>
    <property type="match status" value="1"/>
</dbReference>
<comment type="caution">
    <text evidence="6">The sequence shown here is derived from an EMBL/GenBank/DDBJ whole genome shotgun (WGS) entry which is preliminary data.</text>
</comment>
<feature type="compositionally biased region" description="Basic and acidic residues" evidence="4">
    <location>
        <begin position="86"/>
        <end position="100"/>
    </location>
</feature>
<feature type="region of interest" description="Disordered" evidence="4">
    <location>
        <begin position="958"/>
        <end position="982"/>
    </location>
</feature>
<dbReference type="SUPFAM" id="SSF54001">
    <property type="entry name" value="Cysteine proteinases"/>
    <property type="match status" value="1"/>
</dbReference>
<feature type="compositionally biased region" description="Polar residues" evidence="4">
    <location>
        <begin position="41"/>
        <end position="53"/>
    </location>
</feature>
<evidence type="ECO:0000259" key="5">
    <source>
        <dbReference type="PROSITE" id="PS50600"/>
    </source>
</evidence>
<comment type="similarity">
    <text evidence="1">Belongs to the peptidase C48 family.</text>
</comment>
<dbReference type="Proteomes" id="UP001642464">
    <property type="component" value="Unassembled WGS sequence"/>
</dbReference>
<feature type="compositionally biased region" description="Polar residues" evidence="4">
    <location>
        <begin position="217"/>
        <end position="226"/>
    </location>
</feature>
<evidence type="ECO:0000256" key="3">
    <source>
        <dbReference type="ARBA" id="ARBA00022801"/>
    </source>
</evidence>
<feature type="compositionally biased region" description="Basic and acidic residues" evidence="4">
    <location>
        <begin position="1107"/>
        <end position="1117"/>
    </location>
</feature>
<feature type="compositionally biased region" description="Basic and acidic residues" evidence="4">
    <location>
        <begin position="973"/>
        <end position="982"/>
    </location>
</feature>
<dbReference type="Gene3D" id="3.30.420.10">
    <property type="entry name" value="Ribonuclease H-like superfamily/Ribonuclease H"/>
    <property type="match status" value="2"/>
</dbReference>
<feature type="region of interest" description="Disordered" evidence="4">
    <location>
        <begin position="1"/>
        <end position="239"/>
    </location>
</feature>
<keyword evidence="7" id="KW-1185">Reference proteome</keyword>
<dbReference type="InterPro" id="IPR003653">
    <property type="entry name" value="Peptidase_C48_C"/>
</dbReference>
<dbReference type="EMBL" id="CAXAMM010042687">
    <property type="protein sequence ID" value="CAK9106275.1"/>
    <property type="molecule type" value="Genomic_DNA"/>
</dbReference>
<accession>A0ABP0S1S9</accession>
<feature type="region of interest" description="Disordered" evidence="4">
    <location>
        <begin position="1020"/>
        <end position="1117"/>
    </location>
</feature>
<feature type="compositionally biased region" description="Basic and acidic residues" evidence="4">
    <location>
        <begin position="184"/>
        <end position="199"/>
    </location>
</feature>
<evidence type="ECO:0000313" key="7">
    <source>
        <dbReference type="Proteomes" id="UP001642464"/>
    </source>
</evidence>
<evidence type="ECO:0000313" key="6">
    <source>
        <dbReference type="EMBL" id="CAK9106275.1"/>
    </source>
</evidence>
<sequence length="1422" mass="159875">MVVKHRSKRRLGKRAWKKQALAKLRSRKNKGKAPRPEVDGAQNNVAGATQSGGARNEERGTDASIAGQSELSLLDLPVQGCATEPRPNDLEAVVEDHHEETEEEDDQDFAALSDEGDDSSTVEKEDGHHFDAGESDGHPAANGLQQGEQATTHTEQRTPGRKSPAEARALGAQRVREHRAKRKKAEDEHAARDCMDFRKWAQPQKTPADAESGATEGRSNSEPKSTAQDKDPDRAKEMPLDEKPILATLQKVRKLLKGEGDKVTALRESMRPRNITMLQRATTFLRLLVVACSLWTMQAKWNKLVINVLPGGKPGSLKVTVSRLVAMTCLADEFIKAGKLADANFFEREAEKIRKTAELCFAAASELELPGTQPMKQQLILINDADFRQAAQEKLAGVVAMVQTQGRPVRFTDLEGPLSETVSTFFPDNVPVEISLPTARRWLGSIGFVFGNVRQDAKLFTVGHEREDVVRRRLGYSLEILALHNDPNNVIIYQDESTMHVNDTGDSGWMFSLAEDDERVWPGQLPNTKRLGSSYMICGFIEQTHGGLWMSVAEFDDKEVSLRESMPAECFKNLKELVEAARKTKEEVVVAAEFVECANNNWWNADKMAEQMRKKALPLALALYPDKNIHFVFDNSRIHERYPSDALRVESLILNDKPQKKPPKKTRKSKNDRETYAKKKKVNGSPDNEERAPMRDGWYRQYDKDGVCTNEKVTQKMSFVKDGITMRKGIATILEERDLISKVKGLRQWVRTDLCNKLFSKRRAKDSPGRARCFSRGASCAVGGAVDDEEKQDDDANNKDCNHHNESDQLDRILLRCAGCKGAKDIYNATGRPLHCCVTRLLAHQPDFSDQGPEISEIVNEAGCVAHLLPKYHCELNPIEMAWAMLKTFVRKHLDRSKPRLLHQLKNLMREGWSKLVQDQERISNLVEHVVWFLKMYARRVEHNTAKHFFKMSKHGTDRDETQKTRAIVASKLDSKSTKEDVERLFNEHAQPPQASKKNFRCAIPAPSHEKCFEILEQRAKRTPQNPSASTAPRTPIKSHATKQSKPARRLTFLEHDDSAPARSAEPERTTRPTRRKASSRLKLAEAGQKRPLTSRVDSHHRRKRDRPTSDNEPCKNLRNELNALSERWRELPDWAAQRVLPSAETLYGSGLGGYLDDSVITFALQQFPSRAGWCVLNPLLSASFNPPQRTPRALQGRWTLHHGHIGDPQLTTQDEDVDISDRRAKLGCSKWHGKPIPVLDHDTLLVPCNQTAFGPPHWILLQVELAKREVVVHESLRPNEGCLGFILRGLSLFLHAQARLVPTAKHSNNYLDSATWPGFKLGSKNCSTRVVQQEDSFSCGTHVILKAGMLLDNGAYSADALSEGEVLRCKSQLLQAAIVEAEKTILNVVEDPCETSDDNDDEVEVVVQNTSLRRGKTRQRT</sequence>
<proteinExistence type="inferred from homology"/>
<name>A0ABP0S1S9_9DINO</name>
<keyword evidence="2" id="KW-0645">Protease</keyword>